<organism evidence="2 3">
    <name type="scientific">Ziziphus jujuba var. spinosa</name>
    <dbReference type="NCBI Taxonomy" id="714518"/>
    <lineage>
        <taxon>Eukaryota</taxon>
        <taxon>Viridiplantae</taxon>
        <taxon>Streptophyta</taxon>
        <taxon>Embryophyta</taxon>
        <taxon>Tracheophyta</taxon>
        <taxon>Spermatophyta</taxon>
        <taxon>Magnoliopsida</taxon>
        <taxon>eudicotyledons</taxon>
        <taxon>Gunneridae</taxon>
        <taxon>Pentapetalae</taxon>
        <taxon>rosids</taxon>
        <taxon>fabids</taxon>
        <taxon>Rosales</taxon>
        <taxon>Rhamnaceae</taxon>
        <taxon>Paliureae</taxon>
        <taxon>Ziziphus</taxon>
    </lineage>
</organism>
<feature type="transmembrane region" description="Helical" evidence="1">
    <location>
        <begin position="114"/>
        <end position="135"/>
    </location>
</feature>
<feature type="transmembrane region" description="Helical" evidence="1">
    <location>
        <begin position="21"/>
        <end position="43"/>
    </location>
</feature>
<evidence type="ECO:0000256" key="1">
    <source>
        <dbReference type="SAM" id="Phobius"/>
    </source>
</evidence>
<keyword evidence="1" id="KW-0472">Membrane</keyword>
<accession>A0A978W2Q7</accession>
<name>A0A978W2Q7_ZIZJJ</name>
<feature type="transmembrane region" description="Helical" evidence="1">
    <location>
        <begin position="88"/>
        <end position="108"/>
    </location>
</feature>
<gene>
    <name evidence="2" type="ORF">FEM48_Zijuj01G0179500</name>
</gene>
<keyword evidence="1" id="KW-0812">Transmembrane</keyword>
<proteinExistence type="predicted"/>
<sequence>MYPGGYLQKLQAYLQKQHKRMFMIFSLIVVQLSMLKSSGRVLLHKSIVVHGTMRAIVVHQILVFMKIDIWASLISYSTKAPKFLEYSLLSKILCILKLATEITTIFYIREALSVAKVVAAMIALFIILLLEVLGWDDCLSEILAWDTLAWFVVLEWAWPGN</sequence>
<reference evidence="2" key="1">
    <citation type="journal article" date="2021" name="Front. Plant Sci.">
        <title>Chromosome-Scale Genome Assembly for Chinese Sour Jujube and Insights Into Its Genome Evolution and Domestication Signature.</title>
        <authorList>
            <person name="Shen L.-Y."/>
            <person name="Luo H."/>
            <person name="Wang X.-L."/>
            <person name="Wang X.-M."/>
            <person name="Qiu X.-J."/>
            <person name="Liu H."/>
            <person name="Zhou S.-S."/>
            <person name="Jia K.-H."/>
            <person name="Nie S."/>
            <person name="Bao Y.-T."/>
            <person name="Zhang R.-G."/>
            <person name="Yun Q.-Z."/>
            <person name="Chai Y.-H."/>
            <person name="Lu J.-Y."/>
            <person name="Li Y."/>
            <person name="Zhao S.-W."/>
            <person name="Mao J.-F."/>
            <person name="Jia S.-G."/>
            <person name="Mao Y.-M."/>
        </authorList>
    </citation>
    <scope>NUCLEOTIDE SEQUENCE</scope>
    <source>
        <strain evidence="2">AT0</strain>
        <tissue evidence="2">Leaf</tissue>
    </source>
</reference>
<evidence type="ECO:0000313" key="3">
    <source>
        <dbReference type="Proteomes" id="UP000813462"/>
    </source>
</evidence>
<comment type="caution">
    <text evidence="2">The sequence shown here is derived from an EMBL/GenBank/DDBJ whole genome shotgun (WGS) entry which is preliminary data.</text>
</comment>
<evidence type="ECO:0000313" key="2">
    <source>
        <dbReference type="EMBL" id="KAH7546241.1"/>
    </source>
</evidence>
<dbReference type="Proteomes" id="UP000813462">
    <property type="component" value="Unassembled WGS sequence"/>
</dbReference>
<dbReference type="EMBL" id="JAEACU010000001">
    <property type="protein sequence ID" value="KAH7546241.1"/>
    <property type="molecule type" value="Genomic_DNA"/>
</dbReference>
<keyword evidence="1" id="KW-1133">Transmembrane helix</keyword>
<protein>
    <submittedName>
        <fullName evidence="2">Uncharacterized protein</fullName>
    </submittedName>
</protein>
<dbReference type="AlphaFoldDB" id="A0A978W2Q7"/>